<dbReference type="RefSeq" id="WP_175381378.1">
    <property type="nucleotide sequence ID" value="NZ_CBCRYD010000055.1"/>
</dbReference>
<name>A0ABX2MGZ8_9BACL</name>
<evidence type="ECO:0000313" key="5">
    <source>
        <dbReference type="Proteomes" id="UP000577724"/>
    </source>
</evidence>
<sequence length="186" mass="19487">MKKVAYLVGGVLIGFVLSTSSGAFAETIKSMVGKKVTGEYSVIVDGKALSDKGAIIDGKANIPVRGISEALGADIKVSGKTITVTTSQEPAELDDNTSSSQVSENKYAGRSKASLEETLSILKDRMLAPNLKERDEVAAEVNRLKSVGADDALIKEREAQLAGYDERIASTKADIALAEAALAAIK</sequence>
<feature type="chain" id="PRO_5045814769" evidence="2">
    <location>
        <begin position="26"/>
        <end position="186"/>
    </location>
</feature>
<dbReference type="Proteomes" id="UP000577724">
    <property type="component" value="Unassembled WGS sequence"/>
</dbReference>
<reference evidence="4 5" key="1">
    <citation type="submission" date="2020-05" db="EMBL/GenBank/DDBJ databases">
        <title>Genome Sequencing of Type Strains.</title>
        <authorList>
            <person name="Lemaire J.F."/>
            <person name="Inderbitzin P."/>
            <person name="Gregorio O.A."/>
            <person name="Collins S.B."/>
            <person name="Wespe N."/>
            <person name="Knight-Connoni V."/>
        </authorList>
    </citation>
    <scope>NUCLEOTIDE SEQUENCE [LARGE SCALE GENOMIC DNA]</scope>
    <source>
        <strain evidence="4 5">DSM 19942</strain>
    </source>
</reference>
<feature type="region of interest" description="Disordered" evidence="1">
    <location>
        <begin position="88"/>
        <end position="107"/>
    </location>
</feature>
<feature type="domain" description="Copper amine oxidase-like N-terminal" evidence="3">
    <location>
        <begin position="44"/>
        <end position="128"/>
    </location>
</feature>
<organism evidence="4 5">
    <name type="scientific">Paenibacillus taichungensis</name>
    <dbReference type="NCBI Taxonomy" id="484184"/>
    <lineage>
        <taxon>Bacteria</taxon>
        <taxon>Bacillati</taxon>
        <taxon>Bacillota</taxon>
        <taxon>Bacilli</taxon>
        <taxon>Bacillales</taxon>
        <taxon>Paenibacillaceae</taxon>
        <taxon>Paenibacillus</taxon>
    </lineage>
</organism>
<dbReference type="GeneID" id="97130715"/>
<keyword evidence="2" id="KW-0732">Signal</keyword>
<dbReference type="Pfam" id="PF07833">
    <property type="entry name" value="Cu_amine_oxidN1"/>
    <property type="match status" value="1"/>
</dbReference>
<comment type="caution">
    <text evidence="4">The sequence shown here is derived from an EMBL/GenBank/DDBJ whole genome shotgun (WGS) entry which is preliminary data.</text>
</comment>
<accession>A0ABX2MGZ8</accession>
<proteinExistence type="predicted"/>
<evidence type="ECO:0000313" key="4">
    <source>
        <dbReference type="EMBL" id="NUU54097.1"/>
    </source>
</evidence>
<evidence type="ECO:0000259" key="3">
    <source>
        <dbReference type="Pfam" id="PF07833"/>
    </source>
</evidence>
<dbReference type="EMBL" id="JABMCC010000101">
    <property type="protein sequence ID" value="NUU54097.1"/>
    <property type="molecule type" value="Genomic_DNA"/>
</dbReference>
<evidence type="ECO:0000256" key="2">
    <source>
        <dbReference type="SAM" id="SignalP"/>
    </source>
</evidence>
<gene>
    <name evidence="4" type="ORF">HP548_08375</name>
</gene>
<protein>
    <submittedName>
        <fullName evidence="4">Copper amine oxidase</fullName>
    </submittedName>
</protein>
<feature type="signal peptide" evidence="2">
    <location>
        <begin position="1"/>
        <end position="25"/>
    </location>
</feature>
<evidence type="ECO:0000256" key="1">
    <source>
        <dbReference type="SAM" id="MobiDB-lite"/>
    </source>
</evidence>
<dbReference type="InterPro" id="IPR012854">
    <property type="entry name" value="Cu_amine_oxidase-like_N"/>
</dbReference>
<keyword evidence="5" id="KW-1185">Reference proteome</keyword>